<dbReference type="EMBL" id="MG717931">
    <property type="protein sequence ID" value="AWT62600.1"/>
    <property type="molecule type" value="Viral_cRNA"/>
</dbReference>
<reference evidence="2" key="3">
    <citation type="journal article" date="2018" name="Plant Dis.">
        <title>Identification and characterization of citrus chlorotic spot virus, a new dichorhavirus associated with citrus leprosis-like symptoms.</title>
        <authorList>
            <person name="Chabi-Jesus C."/>
            <person name="Ramos-Gonzalez P."/>
            <person name="Tassi A.D."/>
            <person name="Guerra-Peraza O."/>
            <person name="Kitajima E.W."/>
            <person name="Harakava R."/>
            <person name="Beserra Junior J.E.A."/>
            <person name="Salaroli R.B."/>
            <person name="Freitas-Astua J."/>
        </authorList>
    </citation>
    <scope>NUCLEOTIDE SEQUENCE</scope>
    <source>
        <strain evidence="2">Trs2</strain>
    </source>
</reference>
<evidence type="ECO:0000313" key="3">
    <source>
        <dbReference type="EMBL" id="QIC35865.1"/>
    </source>
</evidence>
<gene>
    <name evidence="1" type="primary">ORF2</name>
</gene>
<keyword evidence="4" id="KW-1185">Reference proteome</keyword>
<evidence type="ECO:0000313" key="4">
    <source>
        <dbReference type="Proteomes" id="UP000297086"/>
    </source>
</evidence>
<dbReference type="Proteomes" id="UP000297086">
    <property type="component" value="Genome"/>
</dbReference>
<proteinExistence type="predicted"/>
<dbReference type="KEGG" id="vg:65246836"/>
<evidence type="ECO:0000313" key="1">
    <source>
        <dbReference type="EMBL" id="ARJ35800.1"/>
    </source>
</evidence>
<reference evidence="3" key="2">
    <citation type="journal article" date="2018" name="Plant Dis.">
        <title>Identification and Characterization of Citrus Chlorotic Spot Virus, a New Dichorhavirus Associated with Citrus Leprosis-Like Symptoms.</title>
        <authorList>
            <person name="Chabi-Jesus C."/>
            <person name="Ramos-Gonzalez P.L."/>
            <person name="Tassi A.D."/>
            <person name="Guerra-Peraza O."/>
            <person name="Kitajima E.W."/>
            <person name="Harakava R."/>
            <person name="Beserra J.E.A.Jr."/>
            <person name="Salaroli R.B."/>
            <person name="Freitas-Astua J."/>
        </authorList>
    </citation>
    <scope>NUCLEOTIDE SEQUENCE</scope>
    <source>
        <strain evidence="3">Trs3</strain>
    </source>
</reference>
<sequence length="238" mass="27241">MANIGSTSTLYPDIPDMSQVQQDLDNQASNDPVDAFISKWPTLGVTPPLSLSSKIKGLISRKYSGRHVVLDEFTMDLCCLVWNASSEHHHLINKSQVNKMSSLIDQLSEMMKDRNHTPTVDMSPPKPPMKRKVPIQEDETDIHALIADTWTPGRSSSWSKKPLSEHFESLVWLLRDHLKLVTKDFSEEWIKKQDLPSLLGDITIFCYINRDSLTEEQLDTIRAIVVDRMNRKKKRCLD</sequence>
<evidence type="ECO:0000313" key="2">
    <source>
        <dbReference type="EMBL" id="AWT62600.1"/>
    </source>
</evidence>
<name>A0A1W6AWK7_9RHAB</name>
<dbReference type="EMBL" id="KY700685">
    <property type="protein sequence ID" value="ARJ35800.1"/>
    <property type="molecule type" value="Viral_cRNA"/>
</dbReference>
<protein>
    <submittedName>
        <fullName evidence="1">Phosphoprotein</fullName>
    </submittedName>
</protein>
<accession>A0A1W6AWK7</accession>
<dbReference type="RefSeq" id="YP_010085096.1">
    <property type="nucleotide sequence ID" value="NC_055208.1"/>
</dbReference>
<reference evidence="1 4" key="1">
    <citation type="submission" date="2017-03" db="EMBL/GenBank/DDBJ databases">
        <title>Molecular characterization of Citrus chlorotic spot virus, a new dichorhavirus associated with citrus leprosis symptoms.</title>
        <authorList>
            <person name="Chabi-Jesus C."/>
            <person name="Ramos-Gonzalez P.L."/>
            <person name="Guerra-Peraza O."/>
            <person name="Tassi A."/>
            <person name="Kitajima E.W."/>
            <person name="Harakava R."/>
            <person name="Beserra E."/>
            <person name="Freitas-Astua J."/>
        </authorList>
    </citation>
    <scope>NUCLEOTIDE SEQUENCE [LARGE SCALE GENOMIC DNA]</scope>
    <source>
        <strain evidence="1 4">Trs1</strain>
    </source>
</reference>
<dbReference type="GeneID" id="65246836"/>
<dbReference type="EMBL" id="MG970598">
    <property type="protein sequence ID" value="QIC35865.1"/>
    <property type="molecule type" value="Viral_cRNA"/>
</dbReference>
<organism evidence="1 4">
    <name type="scientific">Citrus chlorotic spot virus</name>
    <dbReference type="NCBI Taxonomy" id="1980624"/>
    <lineage>
        <taxon>Viruses</taxon>
        <taxon>Riboviria</taxon>
        <taxon>Orthornavirae</taxon>
        <taxon>Negarnaviricota</taxon>
        <taxon>Haploviricotina</taxon>
        <taxon>Monjiviricetes</taxon>
        <taxon>Mononegavirales</taxon>
        <taxon>Rhabdoviridae</taxon>
        <taxon>Betarhabdovirinae</taxon>
        <taxon>Dichorhavirus</taxon>
        <taxon>Dichorhavirus citri</taxon>
    </lineage>
</organism>